<feature type="compositionally biased region" description="Basic residues" evidence="1">
    <location>
        <begin position="83"/>
        <end position="94"/>
    </location>
</feature>
<evidence type="ECO:0000313" key="3">
    <source>
        <dbReference type="EMBL" id="KLO07163.1"/>
    </source>
</evidence>
<feature type="compositionally biased region" description="Basic and acidic residues" evidence="1">
    <location>
        <begin position="71"/>
        <end position="82"/>
    </location>
</feature>
<feature type="region of interest" description="Disordered" evidence="1">
    <location>
        <begin position="71"/>
        <end position="106"/>
    </location>
</feature>
<organism evidence="3 4">
    <name type="scientific">Schizopora paradoxa</name>
    <dbReference type="NCBI Taxonomy" id="27342"/>
    <lineage>
        <taxon>Eukaryota</taxon>
        <taxon>Fungi</taxon>
        <taxon>Dikarya</taxon>
        <taxon>Basidiomycota</taxon>
        <taxon>Agaricomycotina</taxon>
        <taxon>Agaricomycetes</taxon>
        <taxon>Hymenochaetales</taxon>
        <taxon>Schizoporaceae</taxon>
        <taxon>Schizopora</taxon>
    </lineage>
</organism>
<reference evidence="3 4" key="1">
    <citation type="submission" date="2015-04" db="EMBL/GenBank/DDBJ databases">
        <title>Complete genome sequence of Schizopora paradoxa KUC8140, a cosmopolitan wood degrader in East Asia.</title>
        <authorList>
            <consortium name="DOE Joint Genome Institute"/>
            <person name="Min B."/>
            <person name="Park H."/>
            <person name="Jang Y."/>
            <person name="Kim J.-J."/>
            <person name="Kim K.H."/>
            <person name="Pangilinan J."/>
            <person name="Lipzen A."/>
            <person name="Riley R."/>
            <person name="Grigoriev I.V."/>
            <person name="Spatafora J.W."/>
            <person name="Choi I.-G."/>
        </authorList>
    </citation>
    <scope>NUCLEOTIDE SEQUENCE [LARGE SCALE GENOMIC DNA]</scope>
    <source>
        <strain evidence="3 4">KUC8140</strain>
    </source>
</reference>
<feature type="domain" description="Zn(2)-C6 fungal-type" evidence="2">
    <location>
        <begin position="30"/>
        <end position="62"/>
    </location>
</feature>
<dbReference type="SMART" id="SM00066">
    <property type="entry name" value="GAL4"/>
    <property type="match status" value="1"/>
</dbReference>
<dbReference type="Proteomes" id="UP000053477">
    <property type="component" value="Unassembled WGS sequence"/>
</dbReference>
<name>A0A0H2RCD6_9AGAM</name>
<keyword evidence="4" id="KW-1185">Reference proteome</keyword>
<dbReference type="PROSITE" id="PS50048">
    <property type="entry name" value="ZN2_CY6_FUNGAL_2"/>
    <property type="match status" value="1"/>
</dbReference>
<dbReference type="InParanoid" id="A0A0H2RCD6"/>
<sequence>MSTSESSPNIDGQSSAAVSSGATLKRNMLPCDSCARLKRRCKMISPGKRCSYCKEHNFQCIVSKKERNTAGMDHAQEYDPNKPKPKRASRHKKPVQGAQGAQDSHIASADSLTNKQKGLSQEAEEFLNFLLQNPEVNIVYIDSLERAQLAREIVAHIDIDYGDFGELQTESTQEVDSSSFGPLPDPNNFLRDSPVFCHRPSCIMKPLDTS</sequence>
<dbReference type="PROSITE" id="PS00463">
    <property type="entry name" value="ZN2_CY6_FUNGAL_1"/>
    <property type="match status" value="1"/>
</dbReference>
<evidence type="ECO:0000313" key="4">
    <source>
        <dbReference type="Proteomes" id="UP000053477"/>
    </source>
</evidence>
<dbReference type="EMBL" id="KQ086156">
    <property type="protein sequence ID" value="KLO07163.1"/>
    <property type="molecule type" value="Genomic_DNA"/>
</dbReference>
<feature type="region of interest" description="Disordered" evidence="1">
    <location>
        <begin position="1"/>
        <end position="22"/>
    </location>
</feature>
<dbReference type="Pfam" id="PF00172">
    <property type="entry name" value="Zn_clus"/>
    <property type="match status" value="1"/>
</dbReference>
<protein>
    <recommendedName>
        <fullName evidence="2">Zn(2)-C6 fungal-type domain-containing protein</fullName>
    </recommendedName>
</protein>
<dbReference type="InterPro" id="IPR001138">
    <property type="entry name" value="Zn2Cys6_DnaBD"/>
</dbReference>
<accession>A0A0H2RCD6</accession>
<gene>
    <name evidence="3" type="ORF">SCHPADRAFT_660921</name>
</gene>
<dbReference type="GO" id="GO:0000981">
    <property type="term" value="F:DNA-binding transcription factor activity, RNA polymerase II-specific"/>
    <property type="evidence" value="ECO:0007669"/>
    <property type="project" value="InterPro"/>
</dbReference>
<evidence type="ECO:0000259" key="2">
    <source>
        <dbReference type="PROSITE" id="PS50048"/>
    </source>
</evidence>
<dbReference type="AlphaFoldDB" id="A0A0H2RCD6"/>
<evidence type="ECO:0000256" key="1">
    <source>
        <dbReference type="SAM" id="MobiDB-lite"/>
    </source>
</evidence>
<dbReference type="GO" id="GO:0008270">
    <property type="term" value="F:zinc ion binding"/>
    <property type="evidence" value="ECO:0007669"/>
    <property type="project" value="InterPro"/>
</dbReference>
<dbReference type="SUPFAM" id="SSF57701">
    <property type="entry name" value="Zn2/Cys6 DNA-binding domain"/>
    <property type="match status" value="1"/>
</dbReference>
<proteinExistence type="predicted"/>
<dbReference type="CDD" id="cd00067">
    <property type="entry name" value="GAL4"/>
    <property type="match status" value="1"/>
</dbReference>
<dbReference type="InterPro" id="IPR036864">
    <property type="entry name" value="Zn2-C6_fun-type_DNA-bd_sf"/>
</dbReference>